<evidence type="ECO:0000256" key="1">
    <source>
        <dbReference type="SAM" id="SignalP"/>
    </source>
</evidence>
<reference evidence="4" key="2">
    <citation type="submission" date="2023-07" db="EMBL/GenBank/DDBJ databases">
        <authorList>
            <person name="Jung D.-H."/>
        </authorList>
    </citation>
    <scope>NUCLEOTIDE SEQUENCE [LARGE SCALE GENOMIC DNA]</scope>
    <source>
        <strain evidence="4">JA-25</strain>
    </source>
</reference>
<dbReference type="InterPro" id="IPR015943">
    <property type="entry name" value="WD40/YVTN_repeat-like_dom_sf"/>
</dbReference>
<reference evidence="4" key="1">
    <citation type="submission" date="2019-09" db="EMBL/GenBank/DDBJ databases">
        <authorList>
            <person name="Jung D.-H."/>
        </authorList>
    </citation>
    <scope>NUCLEOTIDE SEQUENCE [LARGE SCALE GENOMIC DNA]</scope>
    <source>
        <strain evidence="4">JA-25</strain>
    </source>
</reference>
<keyword evidence="4" id="KW-1185">Reference proteome</keyword>
<dbReference type="Pfam" id="PF18962">
    <property type="entry name" value="Por_Secre_tail"/>
    <property type="match status" value="1"/>
</dbReference>
<feature type="domain" description="Secretion system C-terminal sorting" evidence="2">
    <location>
        <begin position="1001"/>
        <end position="1067"/>
    </location>
</feature>
<evidence type="ECO:0000313" key="3">
    <source>
        <dbReference type="EMBL" id="NID09729.1"/>
    </source>
</evidence>
<dbReference type="NCBIfam" id="TIGR04183">
    <property type="entry name" value="Por_Secre_tail"/>
    <property type="match status" value="1"/>
</dbReference>
<keyword evidence="1" id="KW-0732">Signal</keyword>
<accession>A0ABX0QBJ4</accession>
<proteinExistence type="predicted"/>
<dbReference type="Gene3D" id="2.130.10.10">
    <property type="entry name" value="YVTN repeat-like/Quinoprotein amine dehydrogenase"/>
    <property type="match status" value="2"/>
</dbReference>
<feature type="signal peptide" evidence="1">
    <location>
        <begin position="1"/>
        <end position="22"/>
    </location>
</feature>
<dbReference type="RefSeq" id="WP_166691295.1">
    <property type="nucleotide sequence ID" value="NZ_WAEL01000002.1"/>
</dbReference>
<dbReference type="Proteomes" id="UP000606008">
    <property type="component" value="Unassembled WGS sequence"/>
</dbReference>
<evidence type="ECO:0000313" key="4">
    <source>
        <dbReference type="Proteomes" id="UP000606008"/>
    </source>
</evidence>
<dbReference type="EMBL" id="WAEL01000002">
    <property type="protein sequence ID" value="NID09729.1"/>
    <property type="molecule type" value="Genomic_DNA"/>
</dbReference>
<dbReference type="PANTHER" id="PTHR12106:SF27">
    <property type="entry name" value="SORTILIN-RELATED RECEPTOR"/>
    <property type="match status" value="1"/>
</dbReference>
<gene>
    <name evidence="3" type="ORF">F7231_06060</name>
</gene>
<dbReference type="InterPro" id="IPR050310">
    <property type="entry name" value="VPS10-sortilin"/>
</dbReference>
<comment type="caution">
    <text evidence="3">The sequence shown here is derived from an EMBL/GenBank/DDBJ whole genome shotgun (WGS) entry which is preliminary data.</text>
</comment>
<dbReference type="PANTHER" id="PTHR12106">
    <property type="entry name" value="SORTILIN RELATED"/>
    <property type="match status" value="1"/>
</dbReference>
<evidence type="ECO:0000259" key="2">
    <source>
        <dbReference type="Pfam" id="PF18962"/>
    </source>
</evidence>
<name>A0ABX0QBJ4_9BACT</name>
<protein>
    <submittedName>
        <fullName evidence="3">T9SS type A sorting domain-containing protein</fullName>
    </submittedName>
</protein>
<dbReference type="CDD" id="cd15482">
    <property type="entry name" value="Sialidase_non-viral"/>
    <property type="match status" value="1"/>
</dbReference>
<sequence>MLLRYRISLALFFLYYTSPIQAQEWHQAIQDPNAKYGQVRRAYDKEQRREQRRARWRVVGRSEPELDESSDNLYFRWEALMRLRGADHQPYQPAQVAQTYRQLQQSAVMARRAAYPAWKNIGPNVHTDKYNGLGRVDRIGFHPTNTNVFYVGSPTGGLWKTTDGAKTWSDISTDWPNLSVADLVVDPTNPNTLYVATGDRNSYTLPSVGILKSVDGGNTWTNLGLCNAQNRAYRLVMDPANSQRLLAACDDGLYVTTNGGQTWRLTDFPKQKTNSSYVAVTDHIWDLEFKPGDSKLVYATTPQRVMVSVDGGLTFTALNQALNDAFRNQETQRIELAVTPAAPNNLYLLIASRNRQYGGYYVSTDAGKTFEMPLPRSKQMMSQEKFVDSNGTYYTPTVESQMQQTDYCLDIAVSPTDANRVYLGPVSLMRTNLKADSVWADRALNNTVLAGEVQPHVDTHAIGFQPGTNALFIANDGGFYRLDKSGNRQYWKALSDNIAITQVYHLTRAAYNSSLLGVANQDNGFYRLVNGTWESIIVGDGMYTLFDPVDPNTVYCVQARCSAIERLTRQNIGAASLYTNVAPKTDESRNWDMPFLFDETKNRLYVGLQNIWYSDNRGDQWQKLTDFDLKKVPYGLQEVAVAPSDPNRIVISHYTELISVNTDGTIKNDLLCFLTLDGGKTWSPLGKNLKNFLFHPTDPNTAWASWGSKLYQTIDGGKTWKDVSGNLPNLVITRLTHQRNTQNGLYVGSVRGVFYKDDLMPEWELFSEGLPNVEITDLIIDYNQSKIRAATYGRSVWENDLIRPVPIPKLVSLTAEKTVCKSQPQTVQIKAENFPVGTLFRLQLSDSNGGFASPIELGTSKTTEFSYSIPASVVVGNGYKLRVIADNVPAASVLSEAITVTDRATGTLSATATSLSLLAGEPVTLRLTFTGLPNWTYELTDGTRGEATTTPHLVVVKPVASQQYALKSISNGCGAGTPQGSVAITVLTITATSEPADWVMVYPTPTTGRLVVKLNVPTARLAIRVLNVQGRLMLNHTSTASAVLDLGDLPDGQYVLQIEADERRTTRNVLKR</sequence>
<feature type="chain" id="PRO_5047268573" evidence="1">
    <location>
        <begin position="23"/>
        <end position="1072"/>
    </location>
</feature>
<dbReference type="SUPFAM" id="SSF110296">
    <property type="entry name" value="Oligoxyloglucan reducing end-specific cellobiohydrolase"/>
    <property type="match status" value="2"/>
</dbReference>
<organism evidence="3 4">
    <name type="scientific">Fibrivirga algicola</name>
    <dbReference type="NCBI Taxonomy" id="2950420"/>
    <lineage>
        <taxon>Bacteria</taxon>
        <taxon>Pseudomonadati</taxon>
        <taxon>Bacteroidota</taxon>
        <taxon>Cytophagia</taxon>
        <taxon>Cytophagales</taxon>
        <taxon>Spirosomataceae</taxon>
        <taxon>Fibrivirga</taxon>
    </lineage>
</organism>
<dbReference type="InterPro" id="IPR026444">
    <property type="entry name" value="Secre_tail"/>
</dbReference>